<keyword evidence="7 11" id="KW-0418">Kinase</keyword>
<evidence type="ECO:0000256" key="8">
    <source>
        <dbReference type="ARBA" id="ARBA00022840"/>
    </source>
</evidence>
<proteinExistence type="inferred from homology"/>
<evidence type="ECO:0000256" key="7">
    <source>
        <dbReference type="ARBA" id="ARBA00022777"/>
    </source>
</evidence>
<dbReference type="InterPro" id="IPR027417">
    <property type="entry name" value="P-loop_NTPase"/>
</dbReference>
<organism evidence="13 14">
    <name type="scientific">Mycoplasmopsis glycophila</name>
    <dbReference type="NCBI Taxonomy" id="171285"/>
    <lineage>
        <taxon>Bacteria</taxon>
        <taxon>Bacillati</taxon>
        <taxon>Mycoplasmatota</taxon>
        <taxon>Mycoplasmoidales</taxon>
        <taxon>Metamycoplasmataceae</taxon>
        <taxon>Mycoplasmopsis</taxon>
    </lineage>
</organism>
<evidence type="ECO:0000256" key="3">
    <source>
        <dbReference type="ARBA" id="ARBA00017144"/>
    </source>
</evidence>
<dbReference type="GO" id="GO:0005524">
    <property type="term" value="F:ATP binding"/>
    <property type="evidence" value="ECO:0007669"/>
    <property type="project" value="UniProtKB-UniRule"/>
</dbReference>
<keyword evidence="4 11" id="KW-0808">Transferase</keyword>
<dbReference type="GO" id="GO:0006233">
    <property type="term" value="P:dTDP biosynthetic process"/>
    <property type="evidence" value="ECO:0007669"/>
    <property type="project" value="InterPro"/>
</dbReference>
<dbReference type="PANTHER" id="PTHR10344">
    <property type="entry name" value="THYMIDYLATE KINASE"/>
    <property type="match status" value="1"/>
</dbReference>
<keyword evidence="6 11" id="KW-0547">Nucleotide-binding</keyword>
<evidence type="ECO:0000256" key="1">
    <source>
        <dbReference type="ARBA" id="ARBA00009776"/>
    </source>
</evidence>
<evidence type="ECO:0000256" key="4">
    <source>
        <dbReference type="ARBA" id="ARBA00022679"/>
    </source>
</evidence>
<keyword evidence="5 11" id="KW-0545">Nucleotide biosynthesis</keyword>
<feature type="binding site" evidence="11">
    <location>
        <begin position="7"/>
        <end position="14"/>
    </location>
    <ligand>
        <name>ATP</name>
        <dbReference type="ChEBI" id="CHEBI:30616"/>
    </ligand>
</feature>
<name>A0A449AU64_9BACT</name>
<dbReference type="CDD" id="cd01672">
    <property type="entry name" value="TMPK"/>
    <property type="match status" value="1"/>
</dbReference>
<dbReference type="SUPFAM" id="SSF52540">
    <property type="entry name" value="P-loop containing nucleoside triphosphate hydrolases"/>
    <property type="match status" value="1"/>
</dbReference>
<dbReference type="GO" id="GO:0005829">
    <property type="term" value="C:cytosol"/>
    <property type="evidence" value="ECO:0007669"/>
    <property type="project" value="TreeGrafter"/>
</dbReference>
<comment type="function">
    <text evidence="10 11">Phosphorylation of dTMP to form dTDP in both de novo and salvage pathways of dTTP synthesis.</text>
</comment>
<protein>
    <recommendedName>
        <fullName evidence="3 11">Thymidylate kinase</fullName>
        <ecNumber evidence="2 11">2.7.4.9</ecNumber>
    </recommendedName>
    <alternativeName>
        <fullName evidence="11">dTMP kinase</fullName>
    </alternativeName>
</protein>
<evidence type="ECO:0000256" key="6">
    <source>
        <dbReference type="ARBA" id="ARBA00022741"/>
    </source>
</evidence>
<dbReference type="Gene3D" id="3.40.50.300">
    <property type="entry name" value="P-loop containing nucleotide triphosphate hydrolases"/>
    <property type="match status" value="1"/>
</dbReference>
<dbReference type="InterPro" id="IPR018094">
    <property type="entry name" value="Thymidylate_kinase"/>
</dbReference>
<evidence type="ECO:0000313" key="14">
    <source>
        <dbReference type="Proteomes" id="UP000290815"/>
    </source>
</evidence>
<keyword evidence="14" id="KW-1185">Reference proteome</keyword>
<gene>
    <name evidence="13" type="primary">MCYN0832</name>
    <name evidence="11" type="synonym">tmk</name>
    <name evidence="13" type="ORF">NCTC10194_00012</name>
</gene>
<dbReference type="RefSeq" id="WP_027333900.1">
    <property type="nucleotide sequence ID" value="NZ_LR215024.1"/>
</dbReference>
<dbReference type="NCBIfam" id="TIGR00041">
    <property type="entry name" value="DTMP_kinase"/>
    <property type="match status" value="1"/>
</dbReference>
<dbReference type="AlphaFoldDB" id="A0A449AU64"/>
<dbReference type="FunFam" id="3.40.50.300:FF:000225">
    <property type="entry name" value="Thymidylate kinase"/>
    <property type="match status" value="1"/>
</dbReference>
<evidence type="ECO:0000256" key="9">
    <source>
        <dbReference type="ARBA" id="ARBA00048743"/>
    </source>
</evidence>
<dbReference type="EC" id="2.7.4.9" evidence="2 11"/>
<dbReference type="HAMAP" id="MF_00165">
    <property type="entry name" value="Thymidylate_kinase"/>
    <property type="match status" value="1"/>
</dbReference>
<dbReference type="KEGG" id="mgly:NCTC10194_00012"/>
<sequence length="216" mass="25420">MFISFEGLDGSGKTTIITKLVNKIEKEYPRLKYILTREPGGKNVPEAEKLREIILHPETNISDISEALLYSASRRMHLEKVIWPALENNILVLCDRYVDSFYAYQGFARNLGLDYVRKMTELVIDGTMPDITIFFNISPEKSKERREKNRLIVDRLEKEQNVFHEKVYHGYLELVREEPQRFITVDASLTANEVFEIVWTELNKHPKFQEYIQKYA</sequence>
<feature type="domain" description="Thymidylate kinase-like" evidence="12">
    <location>
        <begin position="5"/>
        <end position="195"/>
    </location>
</feature>
<dbReference type="EMBL" id="LR215024">
    <property type="protein sequence ID" value="VEU70018.1"/>
    <property type="molecule type" value="Genomic_DNA"/>
</dbReference>
<dbReference type="InterPro" id="IPR039430">
    <property type="entry name" value="Thymidylate_kin-like_dom"/>
</dbReference>
<reference evidence="13 14" key="1">
    <citation type="submission" date="2019-01" db="EMBL/GenBank/DDBJ databases">
        <authorList>
            <consortium name="Pathogen Informatics"/>
        </authorList>
    </citation>
    <scope>NUCLEOTIDE SEQUENCE [LARGE SCALE GENOMIC DNA]</scope>
    <source>
        <strain evidence="13 14">NCTC10194</strain>
    </source>
</reference>
<dbReference type="GO" id="GO:0006227">
    <property type="term" value="P:dUDP biosynthetic process"/>
    <property type="evidence" value="ECO:0007669"/>
    <property type="project" value="TreeGrafter"/>
</dbReference>
<evidence type="ECO:0000256" key="10">
    <source>
        <dbReference type="ARBA" id="ARBA00057735"/>
    </source>
</evidence>
<comment type="catalytic activity">
    <reaction evidence="9 11">
        <text>dTMP + ATP = dTDP + ADP</text>
        <dbReference type="Rhea" id="RHEA:13517"/>
        <dbReference type="ChEBI" id="CHEBI:30616"/>
        <dbReference type="ChEBI" id="CHEBI:58369"/>
        <dbReference type="ChEBI" id="CHEBI:63528"/>
        <dbReference type="ChEBI" id="CHEBI:456216"/>
        <dbReference type="EC" id="2.7.4.9"/>
    </reaction>
</comment>
<dbReference type="Proteomes" id="UP000290815">
    <property type="component" value="Chromosome"/>
</dbReference>
<dbReference type="GO" id="GO:0006235">
    <property type="term" value="P:dTTP biosynthetic process"/>
    <property type="evidence" value="ECO:0007669"/>
    <property type="project" value="UniProtKB-UniRule"/>
</dbReference>
<dbReference type="Pfam" id="PF02223">
    <property type="entry name" value="Thymidylate_kin"/>
    <property type="match status" value="1"/>
</dbReference>
<evidence type="ECO:0000313" key="13">
    <source>
        <dbReference type="EMBL" id="VEU70018.1"/>
    </source>
</evidence>
<evidence type="ECO:0000256" key="11">
    <source>
        <dbReference type="HAMAP-Rule" id="MF_00165"/>
    </source>
</evidence>
<evidence type="ECO:0000256" key="2">
    <source>
        <dbReference type="ARBA" id="ARBA00012980"/>
    </source>
</evidence>
<accession>A0A449AU64</accession>
<dbReference type="GO" id="GO:0004798">
    <property type="term" value="F:dTMP kinase activity"/>
    <property type="evidence" value="ECO:0007669"/>
    <property type="project" value="UniProtKB-UniRule"/>
</dbReference>
<evidence type="ECO:0000259" key="12">
    <source>
        <dbReference type="Pfam" id="PF02223"/>
    </source>
</evidence>
<comment type="similarity">
    <text evidence="1 11">Belongs to the thymidylate kinase family.</text>
</comment>
<dbReference type="PANTHER" id="PTHR10344:SF4">
    <property type="entry name" value="UMP-CMP KINASE 2, MITOCHONDRIAL"/>
    <property type="match status" value="1"/>
</dbReference>
<evidence type="ECO:0000256" key="5">
    <source>
        <dbReference type="ARBA" id="ARBA00022727"/>
    </source>
</evidence>
<keyword evidence="8 11" id="KW-0067">ATP-binding</keyword>